<dbReference type="GO" id="GO:0016410">
    <property type="term" value="F:N-acyltransferase activity"/>
    <property type="evidence" value="ECO:0007669"/>
    <property type="project" value="InterPro"/>
</dbReference>
<proteinExistence type="predicted"/>
<dbReference type="Proteomes" id="UP000326207">
    <property type="component" value="Unassembled WGS sequence"/>
</dbReference>
<gene>
    <name evidence="8" type="ORF">DP108_04945</name>
</gene>
<comment type="caution">
    <text evidence="8">The sequence shown here is derived from an EMBL/GenBank/DDBJ whole genome shotgun (WGS) entry which is preliminary data.</text>
</comment>
<evidence type="ECO:0000313" key="8">
    <source>
        <dbReference type="EMBL" id="KAB7519451.1"/>
    </source>
</evidence>
<keyword evidence="4" id="KW-0677">Repeat</keyword>
<dbReference type="GO" id="GO:0016020">
    <property type="term" value="C:membrane"/>
    <property type="evidence" value="ECO:0007669"/>
    <property type="project" value="GOC"/>
</dbReference>
<dbReference type="Pfam" id="PF04613">
    <property type="entry name" value="LpxD"/>
    <property type="match status" value="1"/>
</dbReference>
<keyword evidence="1" id="KW-0444">Lipid biosynthesis</keyword>
<reference evidence="8 9" key="1">
    <citation type="submission" date="2019-10" db="EMBL/GenBank/DDBJ databases">
        <title>Unraveling microbial dark matter from salterns through culturing: the case of the genus Halosegnis.</title>
        <authorList>
            <person name="Duran-Viseras A."/>
            <person name="Andrei A.-S."/>
            <person name="Vera-Gargallo B."/>
            <person name="Ghai R."/>
            <person name="Sanchez-Porro C."/>
            <person name="Ventosa A."/>
        </authorList>
    </citation>
    <scope>NUCLEOTIDE SEQUENCE [LARGE SCALE GENOMIC DNA]</scope>
    <source>
        <strain evidence="8 9">F19-13</strain>
    </source>
</reference>
<dbReference type="InterPro" id="IPR001451">
    <property type="entry name" value="Hexapep"/>
</dbReference>
<keyword evidence="5" id="KW-0443">Lipid metabolism</keyword>
<sequence>MISLDCSDSHGISLSEHYIIYSERTSIRGIILCRCTLTFISMVYSSNLAELVGRPHSGNSIEISGVNSIDVATCKELAFWESDTTSEIKSSDAGCVICLPSVSQSVAKTSIPSPEPRIDFLKIVNELYRTPPEETYIHPSSVVEDGAEIGQRCWIGPNTYIGSKVTVGDRVKIQAGTSIGGEGFAFASDNEGKLWGQIHTGTVHIGDDVEIGSNCSIDRAIFKETKIGEGTKLDNQIHIAHQANIGKNVWIAYQTGISGSVSIGDQTMIHPNAAVAMHVDVGEDVTIAMNSAVLEDVEDDATVAGVPAEVL</sequence>
<evidence type="ECO:0000313" key="9">
    <source>
        <dbReference type="Proteomes" id="UP000326207"/>
    </source>
</evidence>
<evidence type="ECO:0000256" key="4">
    <source>
        <dbReference type="ARBA" id="ARBA00022737"/>
    </source>
</evidence>
<dbReference type="AlphaFoldDB" id="A0A5N5UKV7"/>
<dbReference type="InterPro" id="IPR011004">
    <property type="entry name" value="Trimer_LpxA-like_sf"/>
</dbReference>
<keyword evidence="2" id="KW-0441">Lipid A biosynthesis</keyword>
<dbReference type="GO" id="GO:0009245">
    <property type="term" value="P:lipid A biosynthetic process"/>
    <property type="evidence" value="ECO:0007669"/>
    <property type="project" value="UniProtKB-KW"/>
</dbReference>
<evidence type="ECO:0000256" key="1">
    <source>
        <dbReference type="ARBA" id="ARBA00022516"/>
    </source>
</evidence>
<dbReference type="EMBL" id="QMDY01000002">
    <property type="protein sequence ID" value="KAB7519451.1"/>
    <property type="molecule type" value="Genomic_DNA"/>
</dbReference>
<evidence type="ECO:0000259" key="7">
    <source>
        <dbReference type="Pfam" id="PF04613"/>
    </source>
</evidence>
<dbReference type="Gene3D" id="3.40.1390.10">
    <property type="entry name" value="MurE/MurF, N-terminal domain"/>
    <property type="match status" value="1"/>
</dbReference>
<dbReference type="Gene3D" id="2.160.10.10">
    <property type="entry name" value="Hexapeptide repeat proteins"/>
    <property type="match status" value="1"/>
</dbReference>
<evidence type="ECO:0000256" key="3">
    <source>
        <dbReference type="ARBA" id="ARBA00022679"/>
    </source>
</evidence>
<evidence type="ECO:0000256" key="6">
    <source>
        <dbReference type="ARBA" id="ARBA00023315"/>
    </source>
</evidence>
<feature type="domain" description="UDP-3-O-[3-hydroxymyristoyl] glucosamine N-acyltransferase non-repeat region" evidence="7">
    <location>
        <begin position="61"/>
        <end position="124"/>
    </location>
</feature>
<dbReference type="InterPro" id="IPR007691">
    <property type="entry name" value="LpxD"/>
</dbReference>
<dbReference type="Pfam" id="PF00132">
    <property type="entry name" value="Hexapep"/>
    <property type="match status" value="1"/>
</dbReference>
<keyword evidence="6 8" id="KW-0012">Acyltransferase</keyword>
<keyword evidence="3 8" id="KW-0808">Transferase</keyword>
<organism evidence="8 9">
    <name type="scientific">Halosegnis rubeus</name>
    <dbReference type="NCBI Taxonomy" id="2212850"/>
    <lineage>
        <taxon>Archaea</taxon>
        <taxon>Methanobacteriati</taxon>
        <taxon>Methanobacteriota</taxon>
        <taxon>Stenosarchaea group</taxon>
        <taxon>Halobacteria</taxon>
        <taxon>Halobacteriales</taxon>
        <taxon>Natronomonadaceae</taxon>
        <taxon>Halosegnis</taxon>
    </lineage>
</organism>
<dbReference type="InterPro" id="IPR020573">
    <property type="entry name" value="UDP_GlcNAc_AcTrfase_non-rep"/>
</dbReference>
<dbReference type="SUPFAM" id="SSF51161">
    <property type="entry name" value="Trimeric LpxA-like enzymes"/>
    <property type="match status" value="1"/>
</dbReference>
<dbReference type="PANTHER" id="PTHR43378:SF2">
    <property type="entry name" value="UDP-3-O-ACYLGLUCOSAMINE N-ACYLTRANSFERASE 1, MITOCHONDRIAL-RELATED"/>
    <property type="match status" value="1"/>
</dbReference>
<dbReference type="CDD" id="cd03352">
    <property type="entry name" value="LbH_LpxD"/>
    <property type="match status" value="1"/>
</dbReference>
<evidence type="ECO:0000256" key="5">
    <source>
        <dbReference type="ARBA" id="ARBA00023098"/>
    </source>
</evidence>
<name>A0A5N5UKV7_9EURY</name>
<dbReference type="PANTHER" id="PTHR43378">
    <property type="entry name" value="UDP-3-O-ACYLGLUCOSAMINE N-ACYLTRANSFERASE"/>
    <property type="match status" value="1"/>
</dbReference>
<accession>A0A5N5UKV7</accession>
<protein>
    <submittedName>
        <fullName evidence="8">UDP-3-O-(3-hydroxymyristoyl)glucosamine N-acyltransferase</fullName>
    </submittedName>
</protein>
<evidence type="ECO:0000256" key="2">
    <source>
        <dbReference type="ARBA" id="ARBA00022556"/>
    </source>
</evidence>